<comment type="catalytic activity">
    <reaction evidence="1">
        <text>a 1,2-diacyl-sn-glycero-3-phosphocholine + H2O = a 1,2-diacyl-sn-glycero-3-phosphate + choline + H(+)</text>
        <dbReference type="Rhea" id="RHEA:14445"/>
        <dbReference type="ChEBI" id="CHEBI:15354"/>
        <dbReference type="ChEBI" id="CHEBI:15377"/>
        <dbReference type="ChEBI" id="CHEBI:15378"/>
        <dbReference type="ChEBI" id="CHEBI:57643"/>
        <dbReference type="ChEBI" id="CHEBI:58608"/>
        <dbReference type="EC" id="3.1.4.4"/>
    </reaction>
</comment>
<dbReference type="Gene3D" id="3.30.870.10">
    <property type="entry name" value="Endonuclease Chain A"/>
    <property type="match status" value="1"/>
</dbReference>
<evidence type="ECO:0000256" key="1">
    <source>
        <dbReference type="ARBA" id="ARBA00000798"/>
    </source>
</evidence>
<name>A0A5B7ZQP0_9GAMM</name>
<dbReference type="Proteomes" id="UP000308149">
    <property type="component" value="Chromosome"/>
</dbReference>
<dbReference type="OrthoDB" id="9762009at2"/>
<keyword evidence="6" id="KW-0443">Lipid metabolism</keyword>
<dbReference type="PANTHER" id="PTHR43856">
    <property type="entry name" value="CARDIOLIPIN HYDROLASE"/>
    <property type="match status" value="1"/>
</dbReference>
<keyword evidence="5" id="KW-0442">Lipid degradation</keyword>
<dbReference type="SUPFAM" id="SSF56024">
    <property type="entry name" value="Phospholipase D/nuclease"/>
    <property type="match status" value="1"/>
</dbReference>
<evidence type="ECO:0000256" key="5">
    <source>
        <dbReference type="ARBA" id="ARBA00022963"/>
    </source>
</evidence>
<dbReference type="EC" id="3.1.4.4" evidence="3"/>
<dbReference type="Pfam" id="PF13091">
    <property type="entry name" value="PLDc_2"/>
    <property type="match status" value="1"/>
</dbReference>
<accession>A0A5B7ZQP0</accession>
<keyword evidence="4" id="KW-0378">Hydrolase</keyword>
<comment type="similarity">
    <text evidence="2">Belongs to the phospholipase D family.</text>
</comment>
<gene>
    <name evidence="8" type="ORF">FHQ07_09315</name>
</gene>
<dbReference type="RefSeq" id="WP_139716542.1">
    <property type="nucleotide sequence ID" value="NZ_CP040871.1"/>
</dbReference>
<dbReference type="KEGG" id="thes:FHQ07_09315"/>
<evidence type="ECO:0000256" key="2">
    <source>
        <dbReference type="ARBA" id="ARBA00008664"/>
    </source>
</evidence>
<dbReference type="AlphaFoldDB" id="A0A5B7ZQP0"/>
<organism evidence="8 9">
    <name type="scientific">Thermomonas aquatica</name>
    <dbReference type="NCBI Taxonomy" id="2202149"/>
    <lineage>
        <taxon>Bacteria</taxon>
        <taxon>Pseudomonadati</taxon>
        <taxon>Pseudomonadota</taxon>
        <taxon>Gammaproteobacteria</taxon>
        <taxon>Lysobacterales</taxon>
        <taxon>Lysobacteraceae</taxon>
        <taxon>Thermomonas</taxon>
    </lineage>
</organism>
<dbReference type="InterPro" id="IPR025202">
    <property type="entry name" value="PLD-like_dom"/>
</dbReference>
<dbReference type="GO" id="GO:0016042">
    <property type="term" value="P:lipid catabolic process"/>
    <property type="evidence" value="ECO:0007669"/>
    <property type="project" value="UniProtKB-KW"/>
</dbReference>
<dbReference type="InterPro" id="IPR051406">
    <property type="entry name" value="PLD_domain"/>
</dbReference>
<evidence type="ECO:0000313" key="9">
    <source>
        <dbReference type="Proteomes" id="UP000308149"/>
    </source>
</evidence>
<keyword evidence="9" id="KW-1185">Reference proteome</keyword>
<dbReference type="EMBL" id="CP040871">
    <property type="protein sequence ID" value="QDA57491.1"/>
    <property type="molecule type" value="Genomic_DNA"/>
</dbReference>
<evidence type="ECO:0000256" key="3">
    <source>
        <dbReference type="ARBA" id="ARBA00012027"/>
    </source>
</evidence>
<sequence length="227" mass="25648">MDFAALDRSLRETALDFALDAGEKQQLRELGQQLDAGRIRFLRNRAFDIAREAMLAKPGETLDALRWLEQVVKTLDVANETATVVSSAYFSPGDTCLRRLSDLMRGCRGTLDICVFTIADDRLTDAILDCHARGIRVRVLSDNDKQYDSGSDIERLRTHGIEVRLDDSPAHMHHKFAVFDGRVLANGSFNWTRSATRDNDENLVVSDDANLVRVFGLQFEKLWQQFG</sequence>
<evidence type="ECO:0000256" key="4">
    <source>
        <dbReference type="ARBA" id="ARBA00022801"/>
    </source>
</evidence>
<dbReference type="GO" id="GO:0016891">
    <property type="term" value="F:RNA endonuclease activity producing 5'-phosphomonoesters, hydrolytic mechanism"/>
    <property type="evidence" value="ECO:0007669"/>
    <property type="project" value="TreeGrafter"/>
</dbReference>
<proteinExistence type="inferred from homology"/>
<dbReference type="CDD" id="cd09171">
    <property type="entry name" value="PLDc_vPLD6_like"/>
    <property type="match status" value="1"/>
</dbReference>
<reference evidence="8 9" key="1">
    <citation type="submission" date="2019-06" db="EMBL/GenBank/DDBJ databases">
        <title>Thermomonas aquatica sp. nov., isolated from an industrial wastewater treatment plant.</title>
        <authorList>
            <person name="Jeon J.H."/>
            <person name="Park D.-S."/>
        </authorList>
    </citation>
    <scope>NUCLEOTIDE SEQUENCE [LARGE SCALE GENOMIC DNA]</scope>
    <source>
        <strain evidence="8 9">SY21</strain>
    </source>
</reference>
<evidence type="ECO:0000256" key="6">
    <source>
        <dbReference type="ARBA" id="ARBA00023098"/>
    </source>
</evidence>
<dbReference type="PANTHER" id="PTHR43856:SF1">
    <property type="entry name" value="MITOCHONDRIAL CARDIOLIPIN HYDROLASE"/>
    <property type="match status" value="1"/>
</dbReference>
<feature type="domain" description="Phospholipase D-like" evidence="7">
    <location>
        <begin position="102"/>
        <end position="223"/>
    </location>
</feature>
<evidence type="ECO:0000313" key="8">
    <source>
        <dbReference type="EMBL" id="QDA57491.1"/>
    </source>
</evidence>
<evidence type="ECO:0000259" key="7">
    <source>
        <dbReference type="Pfam" id="PF13091"/>
    </source>
</evidence>
<protein>
    <recommendedName>
        <fullName evidence="3">phospholipase D</fullName>
        <ecNumber evidence="3">3.1.4.4</ecNumber>
    </recommendedName>
</protein>
<dbReference type="GO" id="GO:0004630">
    <property type="term" value="F:phospholipase D activity"/>
    <property type="evidence" value="ECO:0007669"/>
    <property type="project" value="UniProtKB-EC"/>
</dbReference>